<dbReference type="InParanoid" id="A0A1X7VJQ1"/>
<evidence type="ECO:0008006" key="5">
    <source>
        <dbReference type="Google" id="ProtNLM"/>
    </source>
</evidence>
<feature type="transmembrane region" description="Helical" evidence="2">
    <location>
        <begin position="245"/>
        <end position="268"/>
    </location>
</feature>
<gene>
    <name evidence="3" type="primary">105316771</name>
</gene>
<dbReference type="PANTHER" id="PTHR19444">
    <property type="entry name" value="UNC-93 RELATED"/>
    <property type="match status" value="1"/>
</dbReference>
<reference evidence="4" key="1">
    <citation type="journal article" date="2010" name="Nature">
        <title>The Amphimedon queenslandica genome and the evolution of animal complexity.</title>
        <authorList>
            <person name="Srivastava M."/>
            <person name="Simakov O."/>
            <person name="Chapman J."/>
            <person name="Fahey B."/>
            <person name="Gauthier M.E."/>
            <person name="Mitros T."/>
            <person name="Richards G.S."/>
            <person name="Conaco C."/>
            <person name="Dacre M."/>
            <person name="Hellsten U."/>
            <person name="Larroux C."/>
            <person name="Putnam N.H."/>
            <person name="Stanke M."/>
            <person name="Adamska M."/>
            <person name="Darling A."/>
            <person name="Degnan S.M."/>
            <person name="Oakley T.H."/>
            <person name="Plachetzki D.C."/>
            <person name="Zhai Y."/>
            <person name="Adamski M."/>
            <person name="Calcino A."/>
            <person name="Cummins S.F."/>
            <person name="Goodstein D.M."/>
            <person name="Harris C."/>
            <person name="Jackson D.J."/>
            <person name="Leys S.P."/>
            <person name="Shu S."/>
            <person name="Woodcroft B.J."/>
            <person name="Vervoort M."/>
            <person name="Kosik K.S."/>
            <person name="Manning G."/>
            <person name="Degnan B.M."/>
            <person name="Rokhsar D.S."/>
        </authorList>
    </citation>
    <scope>NUCLEOTIDE SEQUENCE [LARGE SCALE GENOMIC DNA]</scope>
</reference>
<dbReference type="KEGG" id="aqu:105316771"/>
<dbReference type="EnsemblMetazoa" id="Aqu2.1.39687_001">
    <property type="protein sequence ID" value="Aqu2.1.39687_001"/>
    <property type="gene ID" value="Aqu2.1.39687"/>
</dbReference>
<dbReference type="InterPro" id="IPR036259">
    <property type="entry name" value="MFS_trans_sf"/>
</dbReference>
<sequence length="502" mass="54931">MDIPSNSPTDIRRQSHLPTPQELKDFIQDGGQEGTSPSVLERRSGTCHCFSLSPKANAYKNVLGVGLSFMLVTSSVLALASLQSSLNDEEGLGLATLAIGSASFLISGLFSSSVIKVFGTKYTIILGYVSSLVYVLTNYYPRWYTLVPGVVSYGLGHGPNLAAINVHVTIIAVKYAPVFKEKTDHLIAFFTGMATMFFRLAFIPGNLATTVILFSERSNSDMDIIDSSLGPVCNNTEFQSLEPGYVYILLSSFVAMAIVAIVIAFFLIDNPGTDFKYQSCRRFFGVYLKEPILSTFKMFLDWKIYLLLIMVIVTSFTTATVIGKLSKVYVSDCIGVHWVGLFSLTYGTCSGISAIVTGRLVKYIPQFLMVYGFSALMIGTVFLLLFMDIEPSYALAFVPIAIIGLCDGMWHTLPPTLVGILYPLKKEPAYSTIRMGLAGGRVLGFLLGLFFPASVSLWTEVVIITVAVLAYSILVFATQSKQQLLPCLYLSKKDSKTAEDHN</sequence>
<dbReference type="OrthoDB" id="78663at2759"/>
<dbReference type="EnsemblMetazoa" id="XM_019993330.1">
    <property type="protein sequence ID" value="XP_019848889.1"/>
    <property type="gene ID" value="LOC105316771"/>
</dbReference>
<feature type="transmembrane region" description="Helical" evidence="2">
    <location>
        <begin position="62"/>
        <end position="80"/>
    </location>
</feature>
<feature type="transmembrane region" description="Helical" evidence="2">
    <location>
        <begin position="304"/>
        <end position="323"/>
    </location>
</feature>
<dbReference type="STRING" id="400682.A0A1X7VJQ1"/>
<keyword evidence="2" id="KW-1133">Transmembrane helix</keyword>
<feature type="transmembrane region" description="Helical" evidence="2">
    <location>
        <begin position="335"/>
        <end position="356"/>
    </location>
</feature>
<name>A0A1X7VJQ1_AMPQE</name>
<keyword evidence="4" id="KW-1185">Reference proteome</keyword>
<feature type="transmembrane region" description="Helical" evidence="2">
    <location>
        <begin position="92"/>
        <end position="110"/>
    </location>
</feature>
<dbReference type="Gene3D" id="1.20.1250.20">
    <property type="entry name" value="MFS general substrate transporter like domains"/>
    <property type="match status" value="1"/>
</dbReference>
<evidence type="ECO:0000256" key="1">
    <source>
        <dbReference type="ARBA" id="ARBA00009172"/>
    </source>
</evidence>
<evidence type="ECO:0000256" key="2">
    <source>
        <dbReference type="SAM" id="Phobius"/>
    </source>
</evidence>
<feature type="transmembrane region" description="Helical" evidence="2">
    <location>
        <begin position="161"/>
        <end position="179"/>
    </location>
</feature>
<comment type="similarity">
    <text evidence="1">Belongs to the unc-93 family.</text>
</comment>
<reference evidence="3" key="2">
    <citation type="submission" date="2017-05" db="UniProtKB">
        <authorList>
            <consortium name="EnsemblMetazoa"/>
        </authorList>
    </citation>
    <scope>IDENTIFICATION</scope>
</reference>
<accession>A0A1X7VJQ1</accession>
<protein>
    <recommendedName>
        <fullName evidence="5">Major facilitator superfamily (MFS) profile domain-containing protein</fullName>
    </recommendedName>
</protein>
<evidence type="ECO:0000313" key="4">
    <source>
        <dbReference type="Proteomes" id="UP000007879"/>
    </source>
</evidence>
<proteinExistence type="inferred from homology"/>
<dbReference type="SUPFAM" id="SSF103473">
    <property type="entry name" value="MFS general substrate transporter"/>
    <property type="match status" value="1"/>
</dbReference>
<keyword evidence="2" id="KW-0472">Membrane</keyword>
<evidence type="ECO:0000313" key="3">
    <source>
        <dbReference type="EnsemblMetazoa" id="Aqu2.1.39687_001"/>
    </source>
</evidence>
<feature type="transmembrane region" description="Helical" evidence="2">
    <location>
        <begin position="368"/>
        <end position="387"/>
    </location>
</feature>
<dbReference type="eggNOG" id="KOG3097">
    <property type="taxonomic scope" value="Eukaryota"/>
</dbReference>
<dbReference type="OMA" id="KTRRHAG"/>
<feature type="transmembrane region" description="Helical" evidence="2">
    <location>
        <begin position="393"/>
        <end position="413"/>
    </location>
</feature>
<organism evidence="3">
    <name type="scientific">Amphimedon queenslandica</name>
    <name type="common">Sponge</name>
    <dbReference type="NCBI Taxonomy" id="400682"/>
    <lineage>
        <taxon>Eukaryota</taxon>
        <taxon>Metazoa</taxon>
        <taxon>Porifera</taxon>
        <taxon>Demospongiae</taxon>
        <taxon>Heteroscleromorpha</taxon>
        <taxon>Haplosclerida</taxon>
        <taxon>Niphatidae</taxon>
        <taxon>Amphimedon</taxon>
    </lineage>
</organism>
<dbReference type="PANTHER" id="PTHR19444:SF13">
    <property type="entry name" value="PROTEIN UNC-93 HOMOLOG A"/>
    <property type="match status" value="1"/>
</dbReference>
<feature type="transmembrane region" description="Helical" evidence="2">
    <location>
        <begin position="186"/>
        <end position="214"/>
    </location>
</feature>
<keyword evidence="2" id="KW-0812">Transmembrane</keyword>
<feature type="transmembrane region" description="Helical" evidence="2">
    <location>
        <begin position="122"/>
        <end position="141"/>
    </location>
</feature>
<feature type="transmembrane region" description="Helical" evidence="2">
    <location>
        <begin position="457"/>
        <end position="477"/>
    </location>
</feature>
<dbReference type="Proteomes" id="UP000007879">
    <property type="component" value="Unassembled WGS sequence"/>
</dbReference>
<dbReference type="InterPro" id="IPR051951">
    <property type="entry name" value="UNC-93_regulatory"/>
</dbReference>
<dbReference type="AlphaFoldDB" id="A0A1X7VJQ1"/>